<feature type="domain" description="UspA" evidence="2">
    <location>
        <begin position="4"/>
        <end position="140"/>
    </location>
</feature>
<name>A0ABW4Q3M3_9MICC</name>
<dbReference type="Gene3D" id="3.40.50.620">
    <property type="entry name" value="HUPs"/>
    <property type="match status" value="2"/>
</dbReference>
<dbReference type="PANTHER" id="PTHR46268">
    <property type="entry name" value="STRESS RESPONSE PROTEIN NHAX"/>
    <property type="match status" value="1"/>
</dbReference>
<comment type="similarity">
    <text evidence="1">Belongs to the universal stress protein A family.</text>
</comment>
<dbReference type="InterPro" id="IPR014729">
    <property type="entry name" value="Rossmann-like_a/b/a_fold"/>
</dbReference>
<evidence type="ECO:0000259" key="2">
    <source>
        <dbReference type="Pfam" id="PF00582"/>
    </source>
</evidence>
<keyword evidence="4" id="KW-1185">Reference proteome</keyword>
<dbReference type="CDD" id="cd23659">
    <property type="entry name" value="USP_At3g01520-like"/>
    <property type="match status" value="1"/>
</dbReference>
<dbReference type="InterPro" id="IPR006015">
    <property type="entry name" value="Universal_stress_UspA"/>
</dbReference>
<evidence type="ECO:0000313" key="4">
    <source>
        <dbReference type="Proteomes" id="UP001597307"/>
    </source>
</evidence>
<protein>
    <submittedName>
        <fullName evidence="3">Universal stress protein</fullName>
    </submittedName>
</protein>
<proteinExistence type="inferred from homology"/>
<dbReference type="SUPFAM" id="SSF52402">
    <property type="entry name" value="Adenine nucleotide alpha hydrolases-like"/>
    <property type="match status" value="2"/>
</dbReference>
<sequence>MKNSIVVGYDGSAQSRSALEWAVEQAMLEHCTLHLVHCWIWPLFTDDLGPVEGVANSGLRHAAEAIVAEGEAEARRLAPELDLKSSLISGVSSAILDRMSRNAHLVVLGSRGLGGFMGLLVGSVSLKLANTASCPVVVVREHTEATGSVLVGLDGSPKSDTALDDAIALAALWNAPLKLIHVRDDIRLFGRNRSDLDSDVKATQILAAAELRARTAAPGVEIESVLKTGNSVAGTILEAAESARIVVVGETGQGNFLGAMGSTAQAILHHAKGNILISRRPRT</sequence>
<dbReference type="PRINTS" id="PR01438">
    <property type="entry name" value="UNVRSLSTRESS"/>
</dbReference>
<dbReference type="Pfam" id="PF00582">
    <property type="entry name" value="Usp"/>
    <property type="match status" value="2"/>
</dbReference>
<evidence type="ECO:0000256" key="1">
    <source>
        <dbReference type="ARBA" id="ARBA00008791"/>
    </source>
</evidence>
<dbReference type="InterPro" id="IPR006016">
    <property type="entry name" value="UspA"/>
</dbReference>
<dbReference type="Proteomes" id="UP001597307">
    <property type="component" value="Unassembled WGS sequence"/>
</dbReference>
<reference evidence="4" key="1">
    <citation type="journal article" date="2019" name="Int. J. Syst. Evol. Microbiol.">
        <title>The Global Catalogue of Microorganisms (GCM) 10K type strain sequencing project: providing services to taxonomists for standard genome sequencing and annotation.</title>
        <authorList>
            <consortium name="The Broad Institute Genomics Platform"/>
            <consortium name="The Broad Institute Genome Sequencing Center for Infectious Disease"/>
            <person name="Wu L."/>
            <person name="Ma J."/>
        </authorList>
    </citation>
    <scope>NUCLEOTIDE SEQUENCE [LARGE SCALE GENOMIC DNA]</scope>
    <source>
        <strain evidence="4">JCM 11496</strain>
    </source>
</reference>
<accession>A0ABW4Q3M3</accession>
<comment type="caution">
    <text evidence="3">The sequence shown here is derived from an EMBL/GenBank/DDBJ whole genome shotgun (WGS) entry which is preliminary data.</text>
</comment>
<organism evidence="3 4">
    <name type="scientific">Arthrobacter flavus</name>
    <dbReference type="NCBI Taxonomy" id="95172"/>
    <lineage>
        <taxon>Bacteria</taxon>
        <taxon>Bacillati</taxon>
        <taxon>Actinomycetota</taxon>
        <taxon>Actinomycetes</taxon>
        <taxon>Micrococcales</taxon>
        <taxon>Micrococcaceae</taxon>
        <taxon>Arthrobacter</taxon>
    </lineage>
</organism>
<dbReference type="EMBL" id="JBHUGA010000011">
    <property type="protein sequence ID" value="MFD1845930.1"/>
    <property type="molecule type" value="Genomic_DNA"/>
</dbReference>
<dbReference type="RefSeq" id="WP_343880496.1">
    <property type="nucleotide sequence ID" value="NZ_BAAAIJ010000047.1"/>
</dbReference>
<dbReference type="CDD" id="cd00293">
    <property type="entry name" value="USP-like"/>
    <property type="match status" value="1"/>
</dbReference>
<dbReference type="PANTHER" id="PTHR46268:SF6">
    <property type="entry name" value="UNIVERSAL STRESS PROTEIN UP12"/>
    <property type="match status" value="1"/>
</dbReference>
<gene>
    <name evidence="3" type="ORF">ACFSFX_04900</name>
</gene>
<evidence type="ECO:0000313" key="3">
    <source>
        <dbReference type="EMBL" id="MFD1845930.1"/>
    </source>
</evidence>
<feature type="domain" description="UspA" evidence="2">
    <location>
        <begin position="149"/>
        <end position="278"/>
    </location>
</feature>